<dbReference type="FunFam" id="2.20.70.10:FF:000033">
    <property type="entry name" value="Growth arrest specific 7"/>
    <property type="match status" value="1"/>
</dbReference>
<sequence length="280" mass="31439">MPSKPGMVPPPPGEESQTVILPPGWQSYLSPQGRRYYVNTATNETTWERPSSSPGISASPGTHRSSLPPAVNGYHASGTPAHPPETAHMSLRKSTGDSQNLGSSSPSKKQSKENTMTINCVTFPHPDTMPEQQLLKPTEWSYCDYFWADKKDPQGNGTVAGFELLLQKQLKGKQMQKEMSEFIRERIKIEEEYAKNLAKLSQNSLAKIGQVWWCMPVVPAVGRLRQHNLEFKTSLGYTVSPSLRRKKNTKTKTENLQKCIFPQSWRLEVLNQGARKVSVW</sequence>
<dbReference type="GO" id="GO:0048268">
    <property type="term" value="P:clathrin coat assembly"/>
    <property type="evidence" value="ECO:0007669"/>
    <property type="project" value="TreeGrafter"/>
</dbReference>
<dbReference type="GO" id="GO:0030136">
    <property type="term" value="C:clathrin-coated vesicle"/>
    <property type="evidence" value="ECO:0007669"/>
    <property type="project" value="TreeGrafter"/>
</dbReference>
<dbReference type="Pfam" id="PF00397">
    <property type="entry name" value="WW"/>
    <property type="match status" value="1"/>
</dbReference>
<dbReference type="SUPFAM" id="SSF103657">
    <property type="entry name" value="BAR/IMD domain-like"/>
    <property type="match status" value="1"/>
</dbReference>
<dbReference type="Ensembl" id="ENSCCNT00000015010.1">
    <property type="protein sequence ID" value="ENSCCNP00000011465.1"/>
    <property type="gene ID" value="ENSCCNG00000011686.1"/>
</dbReference>
<dbReference type="PROSITE" id="PS01159">
    <property type="entry name" value="WW_DOMAIN_1"/>
    <property type="match status" value="1"/>
</dbReference>
<evidence type="ECO:0000313" key="3">
    <source>
        <dbReference type="Ensembl" id="ENSCCNP00000011465.1"/>
    </source>
</evidence>
<dbReference type="CDD" id="cd00201">
    <property type="entry name" value="WW"/>
    <property type="match status" value="1"/>
</dbReference>
<accession>A0A8C0WK34</accession>
<evidence type="ECO:0000256" key="1">
    <source>
        <dbReference type="SAM" id="MobiDB-lite"/>
    </source>
</evidence>
<name>A0A8C0WK34_CASCN</name>
<dbReference type="PROSITE" id="PS50020">
    <property type="entry name" value="WW_DOMAIN_2"/>
    <property type="match status" value="1"/>
</dbReference>
<dbReference type="GO" id="GO:0005886">
    <property type="term" value="C:plasma membrane"/>
    <property type="evidence" value="ECO:0007669"/>
    <property type="project" value="TreeGrafter"/>
</dbReference>
<dbReference type="SMART" id="SM00456">
    <property type="entry name" value="WW"/>
    <property type="match status" value="1"/>
</dbReference>
<dbReference type="PANTHER" id="PTHR23065:SF57">
    <property type="entry name" value="GROWTH ARREST-SPECIFIC PROTEIN 7"/>
    <property type="match status" value="1"/>
</dbReference>
<dbReference type="Pfam" id="PF00611">
    <property type="entry name" value="FCH"/>
    <property type="match status" value="1"/>
</dbReference>
<dbReference type="InterPro" id="IPR027267">
    <property type="entry name" value="AH/BAR_dom_sf"/>
</dbReference>
<reference evidence="3" key="1">
    <citation type="submission" date="2023-09" db="UniProtKB">
        <authorList>
            <consortium name="Ensembl"/>
        </authorList>
    </citation>
    <scope>IDENTIFICATION</scope>
</reference>
<gene>
    <name evidence="3" type="primary">LOC109681542</name>
</gene>
<dbReference type="InterPro" id="IPR001202">
    <property type="entry name" value="WW_dom"/>
</dbReference>
<feature type="compositionally biased region" description="Polar residues" evidence="1">
    <location>
        <begin position="92"/>
        <end position="114"/>
    </location>
</feature>
<dbReference type="InterPro" id="IPR036020">
    <property type="entry name" value="WW_dom_sf"/>
</dbReference>
<organism evidence="3">
    <name type="scientific">Castor canadensis</name>
    <name type="common">American beaver</name>
    <dbReference type="NCBI Taxonomy" id="51338"/>
    <lineage>
        <taxon>Eukaryota</taxon>
        <taxon>Metazoa</taxon>
        <taxon>Chordata</taxon>
        <taxon>Craniata</taxon>
        <taxon>Vertebrata</taxon>
        <taxon>Euteleostomi</taxon>
        <taxon>Mammalia</taxon>
        <taxon>Eutheria</taxon>
        <taxon>Euarchontoglires</taxon>
        <taxon>Glires</taxon>
        <taxon>Rodentia</taxon>
        <taxon>Castorimorpha</taxon>
        <taxon>Castoridae</taxon>
        <taxon>Castor</taxon>
    </lineage>
</organism>
<dbReference type="AlphaFoldDB" id="A0A8C0WK34"/>
<dbReference type="Pfam" id="PF16623">
    <property type="entry name" value="WW_FCH_linker"/>
    <property type="match status" value="1"/>
</dbReference>
<feature type="compositionally biased region" description="Low complexity" evidence="1">
    <location>
        <begin position="50"/>
        <end position="61"/>
    </location>
</feature>
<feature type="compositionally biased region" description="Polar residues" evidence="1">
    <location>
        <begin position="39"/>
        <end position="49"/>
    </location>
</feature>
<proteinExistence type="predicted"/>
<dbReference type="GO" id="GO:0072583">
    <property type="term" value="P:clathrin-dependent endocytosis"/>
    <property type="evidence" value="ECO:0007669"/>
    <property type="project" value="TreeGrafter"/>
</dbReference>
<dbReference type="GO" id="GO:0005905">
    <property type="term" value="C:clathrin-coated pit"/>
    <property type="evidence" value="ECO:0007669"/>
    <property type="project" value="TreeGrafter"/>
</dbReference>
<dbReference type="PANTHER" id="PTHR23065">
    <property type="entry name" value="PROLINE-SERINE-THREONINE PHOSPHATASE INTERACTING PROTEIN 1"/>
    <property type="match status" value="1"/>
</dbReference>
<protein>
    <recommendedName>
        <fullName evidence="2">WW domain-containing protein</fullName>
    </recommendedName>
</protein>
<dbReference type="Gene3D" id="2.20.70.10">
    <property type="match status" value="1"/>
</dbReference>
<dbReference type="SMART" id="SM00055">
    <property type="entry name" value="FCH"/>
    <property type="match status" value="1"/>
</dbReference>
<feature type="domain" description="WW" evidence="2">
    <location>
        <begin position="19"/>
        <end position="52"/>
    </location>
</feature>
<feature type="region of interest" description="Disordered" evidence="1">
    <location>
        <begin position="1"/>
        <end position="114"/>
    </location>
</feature>
<dbReference type="InterPro" id="IPR001060">
    <property type="entry name" value="FCH_dom"/>
</dbReference>
<dbReference type="Gene3D" id="1.20.1270.60">
    <property type="entry name" value="Arfaptin homology (AH) domain/BAR domain"/>
    <property type="match status" value="1"/>
</dbReference>
<dbReference type="SUPFAM" id="SSF51045">
    <property type="entry name" value="WW domain"/>
    <property type="match status" value="1"/>
</dbReference>
<dbReference type="GO" id="GO:0048812">
    <property type="term" value="P:neuron projection morphogenesis"/>
    <property type="evidence" value="ECO:0007669"/>
    <property type="project" value="TreeGrafter"/>
</dbReference>
<evidence type="ECO:0000259" key="2">
    <source>
        <dbReference type="PROSITE" id="PS50020"/>
    </source>
</evidence>